<protein>
    <submittedName>
        <fullName evidence="2">Uncharacterized protein</fullName>
    </submittedName>
</protein>
<dbReference type="EMBL" id="BPLR01017606">
    <property type="protein sequence ID" value="GIY92950.1"/>
    <property type="molecule type" value="Genomic_DNA"/>
</dbReference>
<dbReference type="AlphaFoldDB" id="A0AAV4XCZ1"/>
<keyword evidence="1" id="KW-1133">Transmembrane helix</keyword>
<evidence type="ECO:0000313" key="2">
    <source>
        <dbReference type="EMBL" id="GIY92950.1"/>
    </source>
</evidence>
<keyword evidence="1" id="KW-0472">Membrane</keyword>
<organism evidence="2 3">
    <name type="scientific">Caerostris extrusa</name>
    <name type="common">Bark spider</name>
    <name type="synonym">Caerostris bankana</name>
    <dbReference type="NCBI Taxonomy" id="172846"/>
    <lineage>
        <taxon>Eukaryota</taxon>
        <taxon>Metazoa</taxon>
        <taxon>Ecdysozoa</taxon>
        <taxon>Arthropoda</taxon>
        <taxon>Chelicerata</taxon>
        <taxon>Arachnida</taxon>
        <taxon>Araneae</taxon>
        <taxon>Araneomorphae</taxon>
        <taxon>Entelegynae</taxon>
        <taxon>Araneoidea</taxon>
        <taxon>Araneidae</taxon>
        <taxon>Caerostris</taxon>
    </lineage>
</organism>
<evidence type="ECO:0000313" key="3">
    <source>
        <dbReference type="Proteomes" id="UP001054945"/>
    </source>
</evidence>
<accession>A0AAV4XCZ1</accession>
<keyword evidence="3" id="KW-1185">Reference proteome</keyword>
<gene>
    <name evidence="2" type="ORF">CEXT_627781</name>
</gene>
<dbReference type="Proteomes" id="UP001054945">
    <property type="component" value="Unassembled WGS sequence"/>
</dbReference>
<sequence length="120" mass="13867">MSVEFYCGKRQRMEVSLMRQGKKKGYTDDFLYDEEFTKSLKHQVYPNKSKTTQRAADILLFCSSLLFVVLVGHLCARSTVQYVTESVHSQCLTLSFGIHGFYLLQVQVFDNVVCCRNFDT</sequence>
<proteinExistence type="predicted"/>
<name>A0AAV4XCZ1_CAEEX</name>
<evidence type="ECO:0000256" key="1">
    <source>
        <dbReference type="SAM" id="Phobius"/>
    </source>
</evidence>
<keyword evidence="1" id="KW-0812">Transmembrane</keyword>
<feature type="transmembrane region" description="Helical" evidence="1">
    <location>
        <begin position="55"/>
        <end position="74"/>
    </location>
</feature>
<comment type="caution">
    <text evidence="2">The sequence shown here is derived from an EMBL/GenBank/DDBJ whole genome shotgun (WGS) entry which is preliminary data.</text>
</comment>
<reference evidence="2 3" key="1">
    <citation type="submission" date="2021-06" db="EMBL/GenBank/DDBJ databases">
        <title>Caerostris extrusa draft genome.</title>
        <authorList>
            <person name="Kono N."/>
            <person name="Arakawa K."/>
        </authorList>
    </citation>
    <scope>NUCLEOTIDE SEQUENCE [LARGE SCALE GENOMIC DNA]</scope>
</reference>